<comment type="caution">
    <text evidence="7">The sequence shown here is derived from an EMBL/GenBank/DDBJ whole genome shotgun (WGS) entry which is preliminary data.</text>
</comment>
<evidence type="ECO:0000313" key="7">
    <source>
        <dbReference type="EMBL" id="OZI52181.1"/>
    </source>
</evidence>
<accession>A0A261TSB9</accession>
<dbReference type="PANTHER" id="PTHR43461:SF1">
    <property type="entry name" value="TRANSMEMBRANE PROTEIN 256"/>
    <property type="match status" value="1"/>
</dbReference>
<feature type="transmembrane region" description="Helical" evidence="6">
    <location>
        <begin position="97"/>
        <end position="121"/>
    </location>
</feature>
<dbReference type="Proteomes" id="UP000216913">
    <property type="component" value="Unassembled WGS sequence"/>
</dbReference>
<reference evidence="7 8" key="1">
    <citation type="submission" date="2017-05" db="EMBL/GenBank/DDBJ databases">
        <title>Complete and WGS of Bordetella genogroups.</title>
        <authorList>
            <person name="Spilker T."/>
            <person name="LiPuma J."/>
        </authorList>
    </citation>
    <scope>NUCLEOTIDE SEQUENCE [LARGE SCALE GENOMIC DNA]</scope>
    <source>
        <strain evidence="7 8">AU10456</strain>
    </source>
</reference>
<comment type="subcellular location">
    <subcellularLocation>
        <location evidence="1">Membrane</location>
        <topology evidence="1">Multi-pass membrane protein</topology>
    </subcellularLocation>
</comment>
<evidence type="ECO:0000256" key="1">
    <source>
        <dbReference type="ARBA" id="ARBA00004141"/>
    </source>
</evidence>
<feature type="transmembrane region" description="Helical" evidence="6">
    <location>
        <begin position="37"/>
        <end position="60"/>
    </location>
</feature>
<evidence type="ECO:0000256" key="2">
    <source>
        <dbReference type="ARBA" id="ARBA00009694"/>
    </source>
</evidence>
<dbReference type="GO" id="GO:0005886">
    <property type="term" value="C:plasma membrane"/>
    <property type="evidence" value="ECO:0007669"/>
    <property type="project" value="TreeGrafter"/>
</dbReference>
<feature type="transmembrane region" description="Helical" evidence="6">
    <location>
        <begin position="72"/>
        <end position="90"/>
    </location>
</feature>
<evidence type="ECO:0008006" key="9">
    <source>
        <dbReference type="Google" id="ProtNLM"/>
    </source>
</evidence>
<dbReference type="RefSeq" id="WP_094800141.1">
    <property type="nucleotide sequence ID" value="NZ_NEVN01000006.1"/>
</dbReference>
<gene>
    <name evidence="7" type="ORF">CAL25_11915</name>
</gene>
<dbReference type="OrthoDB" id="9802121at2"/>
<comment type="similarity">
    <text evidence="2">Belongs to the UPF0382 family.</text>
</comment>
<evidence type="ECO:0000313" key="8">
    <source>
        <dbReference type="Proteomes" id="UP000216913"/>
    </source>
</evidence>
<evidence type="ECO:0000256" key="6">
    <source>
        <dbReference type="SAM" id="Phobius"/>
    </source>
</evidence>
<evidence type="ECO:0000256" key="4">
    <source>
        <dbReference type="ARBA" id="ARBA00022989"/>
    </source>
</evidence>
<dbReference type="EMBL" id="NEVP01000006">
    <property type="protein sequence ID" value="OZI52181.1"/>
    <property type="molecule type" value="Genomic_DNA"/>
</dbReference>
<keyword evidence="5 6" id="KW-0472">Membrane</keyword>
<name>A0A261TSB9_9BORD</name>
<keyword evidence="4 6" id="KW-1133">Transmembrane helix</keyword>
<dbReference type="Pfam" id="PF04241">
    <property type="entry name" value="DUF423"/>
    <property type="match status" value="1"/>
</dbReference>
<evidence type="ECO:0000256" key="3">
    <source>
        <dbReference type="ARBA" id="ARBA00022692"/>
    </source>
</evidence>
<protein>
    <recommendedName>
        <fullName evidence="9">DUF423 domain-containing protein</fullName>
    </recommendedName>
</protein>
<sequence length="125" mass="13231">MTDRHLIILAAINMIVAVGAGAFGAHGLKRMITPDMLAVWQTGVLYHLIHALGLFVIAFLGTRFASPQLTAAGWLMFIGIILFSGSLYALTLTGTRILGVITPLGGTAFLAAWALVAWAAWRGPA</sequence>
<keyword evidence="8" id="KW-1185">Reference proteome</keyword>
<dbReference type="InterPro" id="IPR006696">
    <property type="entry name" value="DUF423"/>
</dbReference>
<feature type="transmembrane region" description="Helical" evidence="6">
    <location>
        <begin position="6"/>
        <end position="25"/>
    </location>
</feature>
<evidence type="ECO:0000256" key="5">
    <source>
        <dbReference type="ARBA" id="ARBA00023136"/>
    </source>
</evidence>
<organism evidence="7 8">
    <name type="scientific">Bordetella genomosp. 5</name>
    <dbReference type="NCBI Taxonomy" id="1395608"/>
    <lineage>
        <taxon>Bacteria</taxon>
        <taxon>Pseudomonadati</taxon>
        <taxon>Pseudomonadota</taxon>
        <taxon>Betaproteobacteria</taxon>
        <taxon>Burkholderiales</taxon>
        <taxon>Alcaligenaceae</taxon>
        <taxon>Bordetella</taxon>
    </lineage>
</organism>
<dbReference type="AlphaFoldDB" id="A0A261TSB9"/>
<keyword evidence="3 6" id="KW-0812">Transmembrane</keyword>
<proteinExistence type="inferred from homology"/>
<dbReference type="PANTHER" id="PTHR43461">
    <property type="entry name" value="TRANSMEMBRANE PROTEIN 256"/>
    <property type="match status" value="1"/>
</dbReference>